<dbReference type="PROSITE" id="PS50893">
    <property type="entry name" value="ABC_TRANSPORTER_2"/>
    <property type="match status" value="1"/>
</dbReference>
<organism evidence="6 7">
    <name type="scientific">Candidatus Mucispirillum faecigallinarum</name>
    <dbReference type="NCBI Taxonomy" id="2838699"/>
    <lineage>
        <taxon>Bacteria</taxon>
        <taxon>Pseudomonadati</taxon>
        <taxon>Deferribacterota</taxon>
        <taxon>Deferribacteres</taxon>
        <taxon>Deferribacterales</taxon>
        <taxon>Mucispirillaceae</taxon>
        <taxon>Mucispirillum</taxon>
    </lineage>
</organism>
<gene>
    <name evidence="6" type="ORF">H9804_09705</name>
</gene>
<dbReference type="InterPro" id="IPR003439">
    <property type="entry name" value="ABC_transporter-like_ATP-bd"/>
</dbReference>
<keyword evidence="2" id="KW-0813">Transport</keyword>
<dbReference type="CDD" id="cd03214">
    <property type="entry name" value="ABC_Iron-Siderophores_B12_Hemin"/>
    <property type="match status" value="1"/>
</dbReference>
<dbReference type="SMART" id="SM00382">
    <property type="entry name" value="AAA"/>
    <property type="match status" value="1"/>
</dbReference>
<feature type="domain" description="ABC transporter" evidence="5">
    <location>
        <begin position="2"/>
        <end position="239"/>
    </location>
</feature>
<comment type="caution">
    <text evidence="6">The sequence shown here is derived from an EMBL/GenBank/DDBJ whole genome shotgun (WGS) entry which is preliminary data.</text>
</comment>
<dbReference type="InterPro" id="IPR027417">
    <property type="entry name" value="P-loop_NTPase"/>
</dbReference>
<reference evidence="6" key="2">
    <citation type="submission" date="2021-04" db="EMBL/GenBank/DDBJ databases">
        <authorList>
            <person name="Gilroy R."/>
        </authorList>
    </citation>
    <scope>NUCLEOTIDE SEQUENCE</scope>
    <source>
        <strain evidence="6">ChiW4-1371</strain>
    </source>
</reference>
<dbReference type="SUPFAM" id="SSF52540">
    <property type="entry name" value="P-loop containing nucleoside triphosphate hydrolases"/>
    <property type="match status" value="1"/>
</dbReference>
<dbReference type="Pfam" id="PF00005">
    <property type="entry name" value="ABC_tran"/>
    <property type="match status" value="1"/>
</dbReference>
<evidence type="ECO:0000313" key="7">
    <source>
        <dbReference type="Proteomes" id="UP000824176"/>
    </source>
</evidence>
<evidence type="ECO:0000256" key="2">
    <source>
        <dbReference type="ARBA" id="ARBA00022448"/>
    </source>
</evidence>
<dbReference type="GO" id="GO:0005524">
    <property type="term" value="F:ATP binding"/>
    <property type="evidence" value="ECO:0007669"/>
    <property type="project" value="UniProtKB-KW"/>
</dbReference>
<proteinExistence type="inferred from homology"/>
<keyword evidence="3" id="KW-0547">Nucleotide-binding</keyword>
<dbReference type="Proteomes" id="UP000824176">
    <property type="component" value="Unassembled WGS sequence"/>
</dbReference>
<dbReference type="PROSITE" id="PS00211">
    <property type="entry name" value="ABC_TRANSPORTER_1"/>
    <property type="match status" value="1"/>
</dbReference>
<evidence type="ECO:0000259" key="5">
    <source>
        <dbReference type="PROSITE" id="PS50893"/>
    </source>
</evidence>
<dbReference type="InterPro" id="IPR050153">
    <property type="entry name" value="Metal_Ion_Import_ABC"/>
</dbReference>
<evidence type="ECO:0000256" key="4">
    <source>
        <dbReference type="ARBA" id="ARBA00022840"/>
    </source>
</evidence>
<dbReference type="PANTHER" id="PTHR42734:SF6">
    <property type="entry name" value="MOLYBDATE IMPORT ATP-BINDING PROTEIN MOLC"/>
    <property type="match status" value="1"/>
</dbReference>
<evidence type="ECO:0000256" key="1">
    <source>
        <dbReference type="ARBA" id="ARBA00005417"/>
    </source>
</evidence>
<name>A0A9D2GVW1_9BACT</name>
<protein>
    <submittedName>
        <fullName evidence="6">ABC transporter ATP-binding protein</fullName>
    </submittedName>
</protein>
<sequence>MIKVNNISYRIKNNDIISNISLNIKQGQMVSIIGPNGAGKSTLANIITGIIKPDNGNVTIYDKNILKINKKEKAKLISYVPQQVNYSVADFTVEDFVAAGRYPYLDYFGTITKEHLDKIHYYMNLTNIYHLKERHISTLSGGERQKVNIAAALAQEAEFILLDEISSFLDPKAKYEINNLLVKLNHKNKYSIILITHDLNYALAVNSSFICIKNGKLFSCAESNEMVENNIFSSLFDMEFIYLKENQRTVIVPK</sequence>
<keyword evidence="4 6" id="KW-0067">ATP-binding</keyword>
<dbReference type="InterPro" id="IPR017871">
    <property type="entry name" value="ABC_transporter-like_CS"/>
</dbReference>
<dbReference type="EMBL" id="DXAQ01000144">
    <property type="protein sequence ID" value="HIZ90211.1"/>
    <property type="molecule type" value="Genomic_DNA"/>
</dbReference>
<dbReference type="AlphaFoldDB" id="A0A9D2GVW1"/>
<comment type="similarity">
    <text evidence="1">Belongs to the ABC transporter superfamily.</text>
</comment>
<accession>A0A9D2GVW1</accession>
<dbReference type="InterPro" id="IPR003593">
    <property type="entry name" value="AAA+_ATPase"/>
</dbReference>
<dbReference type="FunFam" id="3.40.50.300:FF:000134">
    <property type="entry name" value="Iron-enterobactin ABC transporter ATP-binding protein"/>
    <property type="match status" value="1"/>
</dbReference>
<evidence type="ECO:0000256" key="3">
    <source>
        <dbReference type="ARBA" id="ARBA00022741"/>
    </source>
</evidence>
<dbReference type="Gene3D" id="3.40.50.300">
    <property type="entry name" value="P-loop containing nucleotide triphosphate hydrolases"/>
    <property type="match status" value="1"/>
</dbReference>
<reference evidence="6" key="1">
    <citation type="journal article" date="2021" name="PeerJ">
        <title>Extensive microbial diversity within the chicken gut microbiome revealed by metagenomics and culture.</title>
        <authorList>
            <person name="Gilroy R."/>
            <person name="Ravi A."/>
            <person name="Getino M."/>
            <person name="Pursley I."/>
            <person name="Horton D.L."/>
            <person name="Alikhan N.F."/>
            <person name="Baker D."/>
            <person name="Gharbi K."/>
            <person name="Hall N."/>
            <person name="Watson M."/>
            <person name="Adriaenssens E.M."/>
            <person name="Foster-Nyarko E."/>
            <person name="Jarju S."/>
            <person name="Secka A."/>
            <person name="Antonio M."/>
            <person name="Oren A."/>
            <person name="Chaudhuri R.R."/>
            <person name="La Ragione R."/>
            <person name="Hildebrand F."/>
            <person name="Pallen M.J."/>
        </authorList>
    </citation>
    <scope>NUCLEOTIDE SEQUENCE</scope>
    <source>
        <strain evidence="6">ChiW4-1371</strain>
    </source>
</reference>
<dbReference type="GO" id="GO:0016887">
    <property type="term" value="F:ATP hydrolysis activity"/>
    <property type="evidence" value="ECO:0007669"/>
    <property type="project" value="InterPro"/>
</dbReference>
<evidence type="ECO:0000313" key="6">
    <source>
        <dbReference type="EMBL" id="HIZ90211.1"/>
    </source>
</evidence>
<dbReference type="PANTHER" id="PTHR42734">
    <property type="entry name" value="METAL TRANSPORT SYSTEM ATP-BINDING PROTEIN TM_0124-RELATED"/>
    <property type="match status" value="1"/>
</dbReference>